<reference evidence="2" key="1">
    <citation type="submission" date="2021-10" db="EMBL/GenBank/DDBJ databases">
        <title>De novo Genome Assembly of Clathrus columnatus (Basidiomycota, Fungi) Using Illumina and Nanopore Sequence Data.</title>
        <authorList>
            <person name="Ogiso-Tanaka E."/>
            <person name="Itagaki H."/>
            <person name="Hosoya T."/>
            <person name="Hosaka K."/>
        </authorList>
    </citation>
    <scope>NUCLEOTIDE SEQUENCE</scope>
    <source>
        <strain evidence="2">MO-923</strain>
    </source>
</reference>
<proteinExistence type="predicted"/>
<feature type="region of interest" description="Disordered" evidence="1">
    <location>
        <begin position="1"/>
        <end position="20"/>
    </location>
</feature>
<feature type="compositionally biased region" description="Pro residues" evidence="1">
    <location>
        <begin position="316"/>
        <end position="327"/>
    </location>
</feature>
<dbReference type="AlphaFoldDB" id="A0AAV5A0P1"/>
<organism evidence="2 3">
    <name type="scientific">Clathrus columnatus</name>
    <dbReference type="NCBI Taxonomy" id="1419009"/>
    <lineage>
        <taxon>Eukaryota</taxon>
        <taxon>Fungi</taxon>
        <taxon>Dikarya</taxon>
        <taxon>Basidiomycota</taxon>
        <taxon>Agaricomycotina</taxon>
        <taxon>Agaricomycetes</taxon>
        <taxon>Phallomycetidae</taxon>
        <taxon>Phallales</taxon>
        <taxon>Clathraceae</taxon>
        <taxon>Clathrus</taxon>
    </lineage>
</organism>
<feature type="region of interest" description="Disordered" evidence="1">
    <location>
        <begin position="200"/>
        <end position="223"/>
    </location>
</feature>
<name>A0AAV5A0P1_9AGAM</name>
<accession>A0AAV5A0P1</accession>
<feature type="region of interest" description="Disordered" evidence="1">
    <location>
        <begin position="92"/>
        <end position="115"/>
    </location>
</feature>
<keyword evidence="3" id="KW-1185">Reference proteome</keyword>
<dbReference type="Proteomes" id="UP001050691">
    <property type="component" value="Unassembled WGS sequence"/>
</dbReference>
<gene>
    <name evidence="2" type="ORF">Clacol_000969</name>
</gene>
<feature type="compositionally biased region" description="Polar residues" evidence="1">
    <location>
        <begin position="103"/>
        <end position="115"/>
    </location>
</feature>
<evidence type="ECO:0000313" key="3">
    <source>
        <dbReference type="Proteomes" id="UP001050691"/>
    </source>
</evidence>
<evidence type="ECO:0000313" key="2">
    <source>
        <dbReference type="EMBL" id="GJJ06773.1"/>
    </source>
</evidence>
<sequence length="378" mass="40568">MSSSLFTKPSPPVTTSRQLPQHPKMCLSYILNPAPQTQTTVAKSVVPEQALLPEDSISEFPSSPCLSDVGIVVTPLCVPDLSADLVGSFLSHNPTPPSPTTSDQQLAGKSQSCSYSPSVFGPGDIKSPSSFLVPDPSFDLLHDSLSSDPYNPPKYHDCGSALDTPSSMNRGGIGLPNLAVGSAILDSSCPLSPHLRDLNTLPDSSPMHQEFHSTNEKPSSSTVISQPLLQHPKMALSYILNPNPMVDKYEETKLEPADPKPVPPRMSRSPSPSLSESEVSSPVTSDFNFHGSPVLSQYPRSDTPPPNESQLSSPATTPPSSPRPIPHTIPDLPQMVQPPQHLPWEGAPPPGMNPRDHRAYQRAGVHWMLAEIFSPDIG</sequence>
<protein>
    <submittedName>
        <fullName evidence="2">Uncharacterized protein</fullName>
    </submittedName>
</protein>
<evidence type="ECO:0000256" key="1">
    <source>
        <dbReference type="SAM" id="MobiDB-lite"/>
    </source>
</evidence>
<comment type="caution">
    <text evidence="2">The sequence shown here is derived from an EMBL/GenBank/DDBJ whole genome shotgun (WGS) entry which is preliminary data.</text>
</comment>
<dbReference type="EMBL" id="BPWL01000001">
    <property type="protein sequence ID" value="GJJ06773.1"/>
    <property type="molecule type" value="Genomic_DNA"/>
</dbReference>
<feature type="compositionally biased region" description="Polar residues" evidence="1">
    <location>
        <begin position="1"/>
        <end position="19"/>
    </location>
</feature>
<feature type="compositionally biased region" description="Low complexity" evidence="1">
    <location>
        <begin position="265"/>
        <end position="285"/>
    </location>
</feature>
<feature type="region of interest" description="Disordered" evidence="1">
    <location>
        <begin position="254"/>
        <end position="357"/>
    </location>
</feature>